<reference evidence="2" key="1">
    <citation type="submission" date="2020-01" db="EMBL/GenBank/DDBJ databases">
        <authorList>
            <person name="Richard D."/>
        </authorList>
    </citation>
    <scope>NUCLEOTIDE SEQUENCE</scope>
    <source>
        <strain evidence="2">JP541</strain>
    </source>
</reference>
<protein>
    <submittedName>
        <fullName evidence="2">Uncharacterized protein</fullName>
    </submittedName>
</protein>
<name>A0A8I0H5N5_XANCI</name>
<feature type="non-terminal residue" evidence="2">
    <location>
        <position position="71"/>
    </location>
</feature>
<organism evidence="2 3">
    <name type="scientific">Xanthomonas citri pv. citri</name>
    <dbReference type="NCBI Taxonomy" id="611301"/>
    <lineage>
        <taxon>Bacteria</taxon>
        <taxon>Pseudomonadati</taxon>
        <taxon>Pseudomonadota</taxon>
        <taxon>Gammaproteobacteria</taxon>
        <taxon>Lysobacterales</taxon>
        <taxon>Lysobacteraceae</taxon>
        <taxon>Xanthomonas</taxon>
    </lineage>
</organism>
<keyword evidence="1" id="KW-1133">Transmembrane helix</keyword>
<accession>A0A8I0H5N5</accession>
<feature type="transmembrane region" description="Helical" evidence="1">
    <location>
        <begin position="21"/>
        <end position="49"/>
    </location>
</feature>
<sequence>MSSRRTPVRKSVRWKRLKNQFLNVVGNPFNMVVFFSLLILFCLIIIPLLTMIGNTFMVAKAELRNLPDAEI</sequence>
<proteinExistence type="predicted"/>
<comment type="caution">
    <text evidence="2">The sequence shown here is derived from an EMBL/GenBank/DDBJ whole genome shotgun (WGS) entry which is preliminary data.</text>
</comment>
<dbReference type="Proteomes" id="UP000653002">
    <property type="component" value="Unassembled WGS sequence"/>
</dbReference>
<gene>
    <name evidence="2" type="ORF">GUH15_07310</name>
</gene>
<dbReference type="AlphaFoldDB" id="A0A8I0H5N5"/>
<evidence type="ECO:0000256" key="1">
    <source>
        <dbReference type="SAM" id="Phobius"/>
    </source>
</evidence>
<evidence type="ECO:0000313" key="3">
    <source>
        <dbReference type="Proteomes" id="UP000653002"/>
    </source>
</evidence>
<keyword evidence="1" id="KW-0472">Membrane</keyword>
<evidence type="ECO:0000313" key="2">
    <source>
        <dbReference type="EMBL" id="MBD4335865.1"/>
    </source>
</evidence>
<dbReference type="EMBL" id="JAABFR010000428">
    <property type="protein sequence ID" value="MBD4335865.1"/>
    <property type="molecule type" value="Genomic_DNA"/>
</dbReference>
<keyword evidence="1" id="KW-0812">Transmembrane</keyword>